<feature type="transmembrane region" description="Helical" evidence="6">
    <location>
        <begin position="230"/>
        <end position="249"/>
    </location>
</feature>
<feature type="transmembrane region" description="Helical" evidence="6">
    <location>
        <begin position="406"/>
        <end position="424"/>
    </location>
</feature>
<keyword evidence="8" id="KW-1185">Reference proteome</keyword>
<evidence type="ECO:0000256" key="4">
    <source>
        <dbReference type="ARBA" id="ARBA00022989"/>
    </source>
</evidence>
<dbReference type="RefSeq" id="WP_311504041.1">
    <property type="nucleotide sequence ID" value="NZ_JAVRHK010000011.1"/>
</dbReference>
<name>A0ABU3D839_9FLAO</name>
<feature type="transmembrane region" description="Helical" evidence="6">
    <location>
        <begin position="196"/>
        <end position="218"/>
    </location>
</feature>
<feature type="transmembrane region" description="Helical" evidence="6">
    <location>
        <begin position="346"/>
        <end position="372"/>
    </location>
</feature>
<feature type="transmembrane region" description="Helical" evidence="6">
    <location>
        <begin position="31"/>
        <end position="52"/>
    </location>
</feature>
<dbReference type="InterPro" id="IPR050833">
    <property type="entry name" value="Poly_Biosynth_Transport"/>
</dbReference>
<comment type="subcellular location">
    <subcellularLocation>
        <location evidence="1">Cell membrane</location>
        <topology evidence="1">Multi-pass membrane protein</topology>
    </subcellularLocation>
</comment>
<keyword evidence="5 6" id="KW-0472">Membrane</keyword>
<comment type="caution">
    <text evidence="7">The sequence shown here is derived from an EMBL/GenBank/DDBJ whole genome shotgun (WGS) entry which is preliminary data.</text>
</comment>
<dbReference type="PANTHER" id="PTHR30250:SF11">
    <property type="entry name" value="O-ANTIGEN TRANSPORTER-RELATED"/>
    <property type="match status" value="1"/>
</dbReference>
<feature type="transmembrane region" description="Helical" evidence="6">
    <location>
        <begin position="137"/>
        <end position="156"/>
    </location>
</feature>
<accession>A0ABU3D839</accession>
<dbReference type="PANTHER" id="PTHR30250">
    <property type="entry name" value="PST FAMILY PREDICTED COLANIC ACID TRANSPORTER"/>
    <property type="match status" value="1"/>
</dbReference>
<evidence type="ECO:0000256" key="6">
    <source>
        <dbReference type="SAM" id="Phobius"/>
    </source>
</evidence>
<protein>
    <submittedName>
        <fullName evidence="7">Oligosaccharide flippase family protein</fullName>
    </submittedName>
</protein>
<evidence type="ECO:0000313" key="7">
    <source>
        <dbReference type="EMBL" id="MDT0677697.1"/>
    </source>
</evidence>
<dbReference type="Proteomes" id="UP001262582">
    <property type="component" value="Unassembled WGS sequence"/>
</dbReference>
<feature type="transmembrane region" description="Helical" evidence="6">
    <location>
        <begin position="102"/>
        <end position="125"/>
    </location>
</feature>
<evidence type="ECO:0000313" key="8">
    <source>
        <dbReference type="Proteomes" id="UP001262582"/>
    </source>
</evidence>
<sequence length="433" mass="49583">MKTFIAEFKGSIKDKFKGLDRSNIILKLKSTGIYLLVPIINFAVSIFSTPLFAKHLSAEEFGYFGYYNSLISFLTIFFHLSFHTYYMSTYHRVSDEKRKRILITIVLFSLLWNVVFFPLAYFGVYFYIHYSSSVTPFFPYVFLALGGASLGIYKTYLQVDFRMQGQPLYYFLVVSGFRLLAIFASLYLVIIPELGLYGRMLGIFIVEILLFLVSMGYILRKHTITIERNLLKNAIQVILPLLPAALLYIPLLSFDNIVLEKLKDPAEMGLYNIGKSIAMYVYTALFPFFQTFEPDIYKYAVDENIEALKKLGFYITTLTVVAVLGFWVLSPFIIDFLTAGKYNESVQYANIIVVTAALMIVFSVFDAIIIALQKTRQYLYINAISAVICISLYIVLGHFFDQKGVAYASVLAFLFLISLQFLLVSKNFKKVRA</sequence>
<proteinExistence type="predicted"/>
<evidence type="ECO:0000256" key="2">
    <source>
        <dbReference type="ARBA" id="ARBA00022475"/>
    </source>
</evidence>
<keyword evidence="3 6" id="KW-0812">Transmembrane</keyword>
<evidence type="ECO:0000256" key="3">
    <source>
        <dbReference type="ARBA" id="ARBA00022692"/>
    </source>
</evidence>
<reference evidence="7 8" key="1">
    <citation type="submission" date="2023-09" db="EMBL/GenBank/DDBJ databases">
        <authorList>
            <person name="Rey-Velasco X."/>
        </authorList>
    </citation>
    <scope>NUCLEOTIDE SEQUENCE [LARGE SCALE GENOMIC DNA]</scope>
    <source>
        <strain evidence="7 8">F117</strain>
    </source>
</reference>
<feature type="transmembrane region" description="Helical" evidence="6">
    <location>
        <begin position="379"/>
        <end position="400"/>
    </location>
</feature>
<feature type="transmembrane region" description="Helical" evidence="6">
    <location>
        <begin position="269"/>
        <end position="290"/>
    </location>
</feature>
<organism evidence="7 8">
    <name type="scientific">Autumnicola musiva</name>
    <dbReference type="NCBI Taxonomy" id="3075589"/>
    <lineage>
        <taxon>Bacteria</taxon>
        <taxon>Pseudomonadati</taxon>
        <taxon>Bacteroidota</taxon>
        <taxon>Flavobacteriia</taxon>
        <taxon>Flavobacteriales</taxon>
        <taxon>Flavobacteriaceae</taxon>
        <taxon>Autumnicola</taxon>
    </lineage>
</organism>
<keyword evidence="2" id="KW-1003">Cell membrane</keyword>
<gene>
    <name evidence="7" type="ORF">RM539_14010</name>
</gene>
<feature type="transmembrane region" description="Helical" evidence="6">
    <location>
        <begin position="64"/>
        <end position="82"/>
    </location>
</feature>
<keyword evidence="4 6" id="KW-1133">Transmembrane helix</keyword>
<dbReference type="Pfam" id="PF01943">
    <property type="entry name" value="Polysacc_synt"/>
    <property type="match status" value="1"/>
</dbReference>
<evidence type="ECO:0000256" key="5">
    <source>
        <dbReference type="ARBA" id="ARBA00023136"/>
    </source>
</evidence>
<evidence type="ECO:0000256" key="1">
    <source>
        <dbReference type="ARBA" id="ARBA00004651"/>
    </source>
</evidence>
<feature type="transmembrane region" description="Helical" evidence="6">
    <location>
        <begin position="168"/>
        <end position="190"/>
    </location>
</feature>
<dbReference type="InterPro" id="IPR002797">
    <property type="entry name" value="Polysacc_synth"/>
</dbReference>
<dbReference type="EMBL" id="JAVRHK010000011">
    <property type="protein sequence ID" value="MDT0677697.1"/>
    <property type="molecule type" value="Genomic_DNA"/>
</dbReference>
<feature type="transmembrane region" description="Helical" evidence="6">
    <location>
        <begin position="311"/>
        <end position="334"/>
    </location>
</feature>